<evidence type="ECO:0000313" key="2">
    <source>
        <dbReference type="WBParaSite" id="RSKR_0000528700.1"/>
    </source>
</evidence>
<organism evidence="1 2">
    <name type="scientific">Rhabditophanes sp. KR3021</name>
    <dbReference type="NCBI Taxonomy" id="114890"/>
    <lineage>
        <taxon>Eukaryota</taxon>
        <taxon>Metazoa</taxon>
        <taxon>Ecdysozoa</taxon>
        <taxon>Nematoda</taxon>
        <taxon>Chromadorea</taxon>
        <taxon>Rhabditida</taxon>
        <taxon>Tylenchina</taxon>
        <taxon>Panagrolaimomorpha</taxon>
        <taxon>Strongyloidoidea</taxon>
        <taxon>Alloionematidae</taxon>
        <taxon>Rhabditophanes</taxon>
    </lineage>
</organism>
<sequence length="258" mass="29193">MGSFGIGSAYGSFGRSARMCFCITNAISMAFLIVIFGYGIHMVVNYGQYSELLAPSLYVDVARIMIIVSIIAFLNAIYGYFSIIKEMRCLSYGYCVANLIIALMLFIGGMMGHVFVYKLYNQIPLNLKMLTSLRELYGIGGQEEITYAWDELQKNFGCCGVDGQNDWGVWKTSKWYMHYKTHTEKPIIPDSCCKLGMLEHCRGINLTSDHLFTQTCYQPFNDSLGYVTKVAAWLSITSSILLIFPVIFAILYTRLIRK</sequence>
<protein>
    <submittedName>
        <fullName evidence="2">Tetraspanin</fullName>
    </submittedName>
</protein>
<proteinExistence type="predicted"/>
<name>A0AC35TY59_9BILA</name>
<reference evidence="2" key="1">
    <citation type="submission" date="2016-11" db="UniProtKB">
        <authorList>
            <consortium name="WormBaseParasite"/>
        </authorList>
    </citation>
    <scope>IDENTIFICATION</scope>
    <source>
        <strain evidence="2">KR3021</strain>
    </source>
</reference>
<dbReference type="WBParaSite" id="RSKR_0000528700.1">
    <property type="protein sequence ID" value="RSKR_0000528700.1"/>
    <property type="gene ID" value="RSKR_0000528700"/>
</dbReference>
<evidence type="ECO:0000313" key="1">
    <source>
        <dbReference type="Proteomes" id="UP000095286"/>
    </source>
</evidence>
<accession>A0AC35TY59</accession>
<dbReference type="Proteomes" id="UP000095286">
    <property type="component" value="Unplaced"/>
</dbReference>